<dbReference type="SUPFAM" id="SSF48452">
    <property type="entry name" value="TPR-like"/>
    <property type="match status" value="1"/>
</dbReference>
<protein>
    <recommendedName>
        <fullName evidence="3">Tetratricopeptide repeat protein</fullName>
    </recommendedName>
</protein>
<proteinExistence type="predicted"/>
<organism evidence="1 2">
    <name type="scientific">Candidatus Avichristensenella intestinipullorum</name>
    <dbReference type="NCBI Taxonomy" id="2840693"/>
    <lineage>
        <taxon>Bacteria</taxon>
        <taxon>Bacillati</taxon>
        <taxon>Bacillota</taxon>
        <taxon>Clostridia</taxon>
        <taxon>Candidatus Avichristensenella</taxon>
    </lineage>
</organism>
<dbReference type="PANTHER" id="PTHR12558:SF33">
    <property type="entry name" value="BLL7664 PROTEIN"/>
    <property type="match status" value="1"/>
</dbReference>
<reference evidence="1" key="2">
    <citation type="journal article" date="2021" name="PeerJ">
        <title>Extensive microbial diversity within the chicken gut microbiome revealed by metagenomics and culture.</title>
        <authorList>
            <person name="Gilroy R."/>
            <person name="Ravi A."/>
            <person name="Getino M."/>
            <person name="Pursley I."/>
            <person name="Horton D.L."/>
            <person name="Alikhan N.F."/>
            <person name="Baker D."/>
            <person name="Gharbi K."/>
            <person name="Hall N."/>
            <person name="Watson M."/>
            <person name="Adriaenssens E.M."/>
            <person name="Foster-Nyarko E."/>
            <person name="Jarju S."/>
            <person name="Secka A."/>
            <person name="Antonio M."/>
            <person name="Oren A."/>
            <person name="Chaudhuri R.R."/>
            <person name="La Ragione R."/>
            <person name="Hildebrand F."/>
            <person name="Pallen M.J."/>
        </authorList>
    </citation>
    <scope>NUCLEOTIDE SEQUENCE</scope>
    <source>
        <strain evidence="1">ChiHile30-977</strain>
    </source>
</reference>
<name>A0A9D1CJ30_9FIRM</name>
<dbReference type="EMBL" id="DVFI01000081">
    <property type="protein sequence ID" value="HIQ62958.1"/>
    <property type="molecule type" value="Genomic_DNA"/>
</dbReference>
<dbReference type="InterPro" id="IPR011990">
    <property type="entry name" value="TPR-like_helical_dom_sf"/>
</dbReference>
<accession>A0A9D1CJ30</accession>
<evidence type="ECO:0008006" key="3">
    <source>
        <dbReference type="Google" id="ProtNLM"/>
    </source>
</evidence>
<dbReference type="Gene3D" id="1.25.40.10">
    <property type="entry name" value="Tetratricopeptide repeat domain"/>
    <property type="match status" value="1"/>
</dbReference>
<evidence type="ECO:0000313" key="2">
    <source>
        <dbReference type="Proteomes" id="UP000886819"/>
    </source>
</evidence>
<sequence length="547" mass="60540">MANETMGRVLPFARSAAYLQRLADKQRAQGHLLQALELLRMSRQKEPEMLETTMEMAETYALMRCPALSNRLLFSLLENDENDAACLYGIGCNFAALGLNACAVDCLALYLHQCRDGEYAAEASELLESLTAETEESAVGPEARLSLRMERAVGALERGRPRLAARLLRRALALDRRNAGAHALMSFALLGDGRPREALEAARCAVRCCRQDVRAQCAMAASLAALGSMDPARAFLRRAGECMEDDADFSLVCQTARKMGEHETVIRLLTPLENEAPLSDAILHWMASAHYNAGHAGEAVRRWRTLRRIDPMDTVAEYRLRMAEEGALAVPVSYERQVPLEETLSRLSRLRLWVQEGPESLRARWQENTALEPLLRWGLSCPEEGVPGAMMGVLASLGDARARQALRDVLCDPFCLPEEKHNAVAALHLCGETGPFYAEISGRLARIHVARANEAADTARYQALVRAVRARVGEKAEEAPLQAVCRAAAALPGPMDALFRARAAETALRALWGQPCQLRLARGQWRKIRRCARRILREAGYDALHQL</sequence>
<dbReference type="PANTHER" id="PTHR12558">
    <property type="entry name" value="CELL DIVISION CYCLE 16,23,27"/>
    <property type="match status" value="1"/>
</dbReference>
<gene>
    <name evidence="1" type="ORF">IAA66_05155</name>
</gene>
<evidence type="ECO:0000313" key="1">
    <source>
        <dbReference type="EMBL" id="HIQ62958.1"/>
    </source>
</evidence>
<reference evidence="1" key="1">
    <citation type="submission" date="2020-10" db="EMBL/GenBank/DDBJ databases">
        <authorList>
            <person name="Gilroy R."/>
        </authorList>
    </citation>
    <scope>NUCLEOTIDE SEQUENCE</scope>
    <source>
        <strain evidence="1">ChiHile30-977</strain>
    </source>
</reference>
<comment type="caution">
    <text evidence="1">The sequence shown here is derived from an EMBL/GenBank/DDBJ whole genome shotgun (WGS) entry which is preliminary data.</text>
</comment>
<dbReference type="AlphaFoldDB" id="A0A9D1CJ30"/>
<dbReference type="Proteomes" id="UP000886819">
    <property type="component" value="Unassembled WGS sequence"/>
</dbReference>